<gene>
    <name evidence="1" type="ORF">DB31_6840</name>
</gene>
<comment type="caution">
    <text evidence="1">The sequence shown here is derived from an EMBL/GenBank/DDBJ whole genome shotgun (WGS) entry which is preliminary data.</text>
</comment>
<dbReference type="STRING" id="394096.DB31_6840"/>
<protein>
    <submittedName>
        <fullName evidence="1">Uncharacterized protein</fullName>
    </submittedName>
</protein>
<evidence type="ECO:0000313" key="2">
    <source>
        <dbReference type="Proteomes" id="UP000028725"/>
    </source>
</evidence>
<dbReference type="Proteomes" id="UP000028725">
    <property type="component" value="Unassembled WGS sequence"/>
</dbReference>
<keyword evidence="2" id="KW-1185">Reference proteome</keyword>
<accession>A0A085WMM5</accession>
<proteinExistence type="predicted"/>
<sequence>MSSWRELLRCGDVSALREAICQGEAALTLAQAAKRLACFATSLSLL</sequence>
<name>A0A085WMM5_9BACT</name>
<dbReference type="AlphaFoldDB" id="A0A085WMM5"/>
<organism evidence="1 2">
    <name type="scientific">Hyalangium minutum</name>
    <dbReference type="NCBI Taxonomy" id="394096"/>
    <lineage>
        <taxon>Bacteria</taxon>
        <taxon>Pseudomonadati</taxon>
        <taxon>Myxococcota</taxon>
        <taxon>Myxococcia</taxon>
        <taxon>Myxococcales</taxon>
        <taxon>Cystobacterineae</taxon>
        <taxon>Archangiaceae</taxon>
        <taxon>Hyalangium</taxon>
    </lineage>
</organism>
<evidence type="ECO:0000313" key="1">
    <source>
        <dbReference type="EMBL" id="KFE68938.1"/>
    </source>
</evidence>
<dbReference type="EMBL" id="JMCB01000005">
    <property type="protein sequence ID" value="KFE68938.1"/>
    <property type="molecule type" value="Genomic_DNA"/>
</dbReference>
<reference evidence="1 2" key="1">
    <citation type="submission" date="2014-04" db="EMBL/GenBank/DDBJ databases">
        <title>Genome assembly of Hyalangium minutum DSM 14724.</title>
        <authorList>
            <person name="Sharma G."/>
            <person name="Subramanian S."/>
        </authorList>
    </citation>
    <scope>NUCLEOTIDE SEQUENCE [LARGE SCALE GENOMIC DNA]</scope>
    <source>
        <strain evidence="1 2">DSM 14724</strain>
    </source>
</reference>